<dbReference type="PANTHER" id="PTHR21600">
    <property type="entry name" value="MITOCHONDRIAL RNA PSEUDOURIDINE SYNTHASE"/>
    <property type="match status" value="1"/>
</dbReference>
<comment type="similarity">
    <text evidence="3 9">Belongs to the pseudouridine synthase RluA family.</text>
</comment>
<dbReference type="Gene3D" id="3.10.290.10">
    <property type="entry name" value="RNA-binding S4 domain"/>
    <property type="match status" value="1"/>
</dbReference>
<dbReference type="PANTHER" id="PTHR21600:SF92">
    <property type="entry name" value="RIBOSOMAL LARGE SUBUNIT PSEUDOURIDINE SYNTHASE C"/>
    <property type="match status" value="1"/>
</dbReference>
<comment type="caution">
    <text evidence="11">The sequence shown here is derived from an EMBL/GenBank/DDBJ whole genome shotgun (WGS) entry which is preliminary data.</text>
</comment>
<comment type="catalytic activity">
    <reaction evidence="9">
        <text>a uridine in RNA = a pseudouridine in RNA</text>
        <dbReference type="Rhea" id="RHEA:48348"/>
        <dbReference type="Rhea" id="RHEA-COMP:12068"/>
        <dbReference type="Rhea" id="RHEA-COMP:12069"/>
        <dbReference type="ChEBI" id="CHEBI:65314"/>
        <dbReference type="ChEBI" id="CHEBI:65315"/>
    </reaction>
</comment>
<dbReference type="GO" id="GO:0003723">
    <property type="term" value="F:RNA binding"/>
    <property type="evidence" value="ECO:0007669"/>
    <property type="project" value="UniProtKB-KW"/>
</dbReference>
<dbReference type="InterPro" id="IPR006224">
    <property type="entry name" value="PsdUridine_synth_RluA-like_CS"/>
</dbReference>
<proteinExistence type="inferred from homology"/>
<dbReference type="CDD" id="cd00165">
    <property type="entry name" value="S4"/>
    <property type="match status" value="1"/>
</dbReference>
<protein>
    <recommendedName>
        <fullName evidence="9">Pseudouridine synthase</fullName>
        <ecNumber evidence="9">5.4.99.-</ecNumber>
    </recommendedName>
</protein>
<dbReference type="GO" id="GO:0160141">
    <property type="term" value="F:23S rRNA pseudouridine(955/2504/2580) synthase activity"/>
    <property type="evidence" value="ECO:0007669"/>
    <property type="project" value="UniProtKB-EC"/>
</dbReference>
<dbReference type="GO" id="GO:0000455">
    <property type="term" value="P:enzyme-directed rRNA pseudouridine synthesis"/>
    <property type="evidence" value="ECO:0007669"/>
    <property type="project" value="TreeGrafter"/>
</dbReference>
<dbReference type="InterPro" id="IPR006145">
    <property type="entry name" value="PsdUridine_synth_RsuA/RluA"/>
</dbReference>
<keyword evidence="6 9" id="KW-0413">Isomerase</keyword>
<organism evidence="11 12">
    <name type="scientific">Parahalioglobus pacificus</name>
    <dbReference type="NCBI Taxonomy" id="930806"/>
    <lineage>
        <taxon>Bacteria</taxon>
        <taxon>Pseudomonadati</taxon>
        <taxon>Pseudomonadota</taxon>
        <taxon>Gammaproteobacteria</taxon>
        <taxon>Cellvibrionales</taxon>
        <taxon>Halieaceae</taxon>
        <taxon>Parahalioglobus</taxon>
    </lineage>
</organism>
<reference evidence="11" key="1">
    <citation type="journal article" date="2014" name="Int. J. Syst. Evol. Microbiol.">
        <title>Complete genome sequence of Corynebacterium casei LMG S-19264T (=DSM 44701T), isolated from a smear-ripened cheese.</title>
        <authorList>
            <consortium name="US DOE Joint Genome Institute (JGI-PGF)"/>
            <person name="Walter F."/>
            <person name="Albersmeier A."/>
            <person name="Kalinowski J."/>
            <person name="Ruckert C."/>
        </authorList>
    </citation>
    <scope>NUCLEOTIDE SEQUENCE</scope>
    <source>
        <strain evidence="11">KCTC 23430</strain>
    </source>
</reference>
<keyword evidence="4" id="KW-0698">rRNA processing</keyword>
<feature type="active site" evidence="7">
    <location>
        <position position="146"/>
    </location>
</feature>
<evidence type="ECO:0000256" key="6">
    <source>
        <dbReference type="ARBA" id="ARBA00023235"/>
    </source>
</evidence>
<dbReference type="AlphaFoldDB" id="A0A919CJ25"/>
<dbReference type="SUPFAM" id="SSF55174">
    <property type="entry name" value="Alpha-L RNA-binding motif"/>
    <property type="match status" value="1"/>
</dbReference>
<evidence type="ECO:0000313" key="11">
    <source>
        <dbReference type="EMBL" id="GHD29840.1"/>
    </source>
</evidence>
<dbReference type="Pfam" id="PF01479">
    <property type="entry name" value="S4"/>
    <property type="match status" value="1"/>
</dbReference>
<dbReference type="CDD" id="cd02869">
    <property type="entry name" value="PseudoU_synth_RluA_like"/>
    <property type="match status" value="1"/>
</dbReference>
<dbReference type="InterPro" id="IPR006225">
    <property type="entry name" value="PsdUridine_synth_RluC/D"/>
</dbReference>
<dbReference type="InterPro" id="IPR050188">
    <property type="entry name" value="RluA_PseudoU_synthase"/>
</dbReference>
<reference evidence="11" key="2">
    <citation type="submission" date="2020-09" db="EMBL/GenBank/DDBJ databases">
        <authorList>
            <person name="Sun Q."/>
            <person name="Kim S."/>
        </authorList>
    </citation>
    <scope>NUCLEOTIDE SEQUENCE</scope>
    <source>
        <strain evidence="11">KCTC 23430</strain>
    </source>
</reference>
<feature type="domain" description="RNA-binding S4" evidence="10">
    <location>
        <begin position="23"/>
        <end position="82"/>
    </location>
</feature>
<dbReference type="PROSITE" id="PS01129">
    <property type="entry name" value="PSI_RLU"/>
    <property type="match status" value="1"/>
</dbReference>
<dbReference type="SUPFAM" id="SSF55120">
    <property type="entry name" value="Pseudouridine synthase"/>
    <property type="match status" value="1"/>
</dbReference>
<dbReference type="NCBIfam" id="TIGR00005">
    <property type="entry name" value="rluA_subfam"/>
    <property type="match status" value="1"/>
</dbReference>
<sequence>MSNPDKPAGGVRFETVDERGHGQRLDNYLLRLLKGVPKTRIYRGLRKGEIRVNKGRVKADYRLALGDVVRIPPVQVPAASEPARVPGYWLEQIAQRVVYEDESLLVINKPSGLAVHGGSGLNYGLIECLRQARPKDRHLELVHRLDRDTSGLILVSRKPAALRDLHRQLREDRVDKRYLALVGGDWPRSRRLIEAPLAKNTLQSGERMVRVSKEGKPSQTEFAVIERFGGRATLVEAKPITGRTHQIRVHGQFAGHPLLGDAKYQDDACEHLARELGLKRLFLHARALRFTLPGGSKVSLEATLDSELEITLENIRKAM</sequence>
<evidence type="ECO:0000256" key="8">
    <source>
        <dbReference type="PROSITE-ProRule" id="PRU00182"/>
    </source>
</evidence>
<dbReference type="InterPro" id="IPR036986">
    <property type="entry name" value="S4_RNA-bd_sf"/>
</dbReference>
<name>A0A919CJ25_9GAMM</name>
<evidence type="ECO:0000256" key="4">
    <source>
        <dbReference type="ARBA" id="ARBA00022552"/>
    </source>
</evidence>
<dbReference type="RefSeq" id="WP_189475888.1">
    <property type="nucleotide sequence ID" value="NZ_BMYM01000001.1"/>
</dbReference>
<evidence type="ECO:0000256" key="5">
    <source>
        <dbReference type="ARBA" id="ARBA00022884"/>
    </source>
</evidence>
<keyword evidence="5 8" id="KW-0694">RNA-binding</keyword>
<dbReference type="InterPro" id="IPR020103">
    <property type="entry name" value="PsdUridine_synth_cat_dom_sf"/>
</dbReference>
<evidence type="ECO:0000256" key="1">
    <source>
        <dbReference type="ARBA" id="ARBA00000381"/>
    </source>
</evidence>
<dbReference type="Gene3D" id="3.30.2350.10">
    <property type="entry name" value="Pseudouridine synthase"/>
    <property type="match status" value="1"/>
</dbReference>
<evidence type="ECO:0000313" key="12">
    <source>
        <dbReference type="Proteomes" id="UP000644693"/>
    </source>
</evidence>
<dbReference type="SMART" id="SM00363">
    <property type="entry name" value="S4"/>
    <property type="match status" value="1"/>
</dbReference>
<evidence type="ECO:0000259" key="10">
    <source>
        <dbReference type="SMART" id="SM00363"/>
    </source>
</evidence>
<comment type="catalytic activity">
    <reaction evidence="1">
        <text>uridine(955/2504/2580) in 23S rRNA = pseudouridine(955/2504/2580) in 23S rRNA</text>
        <dbReference type="Rhea" id="RHEA:42528"/>
        <dbReference type="Rhea" id="RHEA-COMP:10099"/>
        <dbReference type="Rhea" id="RHEA-COMP:10100"/>
        <dbReference type="ChEBI" id="CHEBI:65314"/>
        <dbReference type="ChEBI" id="CHEBI:65315"/>
        <dbReference type="EC" id="5.4.99.24"/>
    </reaction>
</comment>
<gene>
    <name evidence="11" type="primary">rluC</name>
    <name evidence="11" type="ORF">GCM10007053_10990</name>
</gene>
<dbReference type="Pfam" id="PF00849">
    <property type="entry name" value="PseudoU_synth_2"/>
    <property type="match status" value="1"/>
</dbReference>
<dbReference type="EC" id="5.4.99.-" evidence="9"/>
<comment type="function">
    <text evidence="2">Responsible for synthesis of pseudouridine from uracil at positions 955, 2504 and 2580 in 23S ribosomal RNA.</text>
</comment>
<dbReference type="Proteomes" id="UP000644693">
    <property type="component" value="Unassembled WGS sequence"/>
</dbReference>
<evidence type="ECO:0000256" key="7">
    <source>
        <dbReference type="PIRSR" id="PIRSR606225-1"/>
    </source>
</evidence>
<accession>A0A919CJ25</accession>
<dbReference type="InterPro" id="IPR002942">
    <property type="entry name" value="S4_RNA-bd"/>
</dbReference>
<evidence type="ECO:0000256" key="3">
    <source>
        <dbReference type="ARBA" id="ARBA00010876"/>
    </source>
</evidence>
<evidence type="ECO:0000256" key="9">
    <source>
        <dbReference type="RuleBase" id="RU362028"/>
    </source>
</evidence>
<evidence type="ECO:0000256" key="2">
    <source>
        <dbReference type="ARBA" id="ARBA00002876"/>
    </source>
</evidence>
<dbReference type="PROSITE" id="PS50889">
    <property type="entry name" value="S4"/>
    <property type="match status" value="1"/>
</dbReference>
<keyword evidence="12" id="KW-1185">Reference proteome</keyword>
<dbReference type="NCBIfam" id="NF008249">
    <property type="entry name" value="PRK11025.1"/>
    <property type="match status" value="1"/>
</dbReference>
<dbReference type="EMBL" id="BMYM01000001">
    <property type="protein sequence ID" value="GHD29840.1"/>
    <property type="molecule type" value="Genomic_DNA"/>
</dbReference>